<dbReference type="HAMAP" id="MF_01139">
    <property type="entry name" value="ISPT"/>
    <property type="match status" value="1"/>
</dbReference>
<accession>A0A8X7Z354</accession>
<dbReference type="InterPro" id="IPR018520">
    <property type="entry name" value="UPP_synth-like_CS"/>
</dbReference>
<dbReference type="FunFam" id="3.40.1180.10:FF:000001">
    <property type="entry name" value="(2E,6E)-farnesyl-diphosphate-specific ditrans,polycis-undecaprenyl-diphosphate synthase"/>
    <property type="match status" value="1"/>
</dbReference>
<dbReference type="GO" id="GO:0016094">
    <property type="term" value="P:polyprenol biosynthetic process"/>
    <property type="evidence" value="ECO:0007669"/>
    <property type="project" value="TreeGrafter"/>
</dbReference>
<dbReference type="GO" id="GO:0009570">
    <property type="term" value="C:chloroplast stroma"/>
    <property type="evidence" value="ECO:0007669"/>
    <property type="project" value="TreeGrafter"/>
</dbReference>
<keyword evidence="5 6" id="KW-0808">Transferase</keyword>
<name>A0A8X7Z354_POPTO</name>
<organism evidence="7 8">
    <name type="scientific">Populus tomentosa</name>
    <name type="common">Chinese white poplar</name>
    <dbReference type="NCBI Taxonomy" id="118781"/>
    <lineage>
        <taxon>Eukaryota</taxon>
        <taxon>Viridiplantae</taxon>
        <taxon>Streptophyta</taxon>
        <taxon>Embryophyta</taxon>
        <taxon>Tracheophyta</taxon>
        <taxon>Spermatophyta</taxon>
        <taxon>Magnoliopsida</taxon>
        <taxon>eudicotyledons</taxon>
        <taxon>Gunneridae</taxon>
        <taxon>Pentapetalae</taxon>
        <taxon>rosids</taxon>
        <taxon>fabids</taxon>
        <taxon>Malpighiales</taxon>
        <taxon>Salicaceae</taxon>
        <taxon>Saliceae</taxon>
        <taxon>Populus</taxon>
    </lineage>
</organism>
<comment type="pathway">
    <text evidence="3">Protein modification; protein glycosylation.</text>
</comment>
<evidence type="ECO:0000256" key="6">
    <source>
        <dbReference type="RuleBase" id="RU363018"/>
    </source>
</evidence>
<evidence type="ECO:0000256" key="3">
    <source>
        <dbReference type="ARBA" id="ARBA00004922"/>
    </source>
</evidence>
<gene>
    <name evidence="7" type="ORF">POTOM_032761</name>
</gene>
<dbReference type="PROSITE" id="PS01066">
    <property type="entry name" value="UPP_SYNTHASE"/>
    <property type="match status" value="1"/>
</dbReference>
<dbReference type="OrthoDB" id="4173905at2759"/>
<proteinExistence type="inferred from homology"/>
<evidence type="ECO:0000313" key="7">
    <source>
        <dbReference type="EMBL" id="KAG6762269.1"/>
    </source>
</evidence>
<dbReference type="GO" id="GO:0009668">
    <property type="term" value="P:plastid membrane organization"/>
    <property type="evidence" value="ECO:0007669"/>
    <property type="project" value="TreeGrafter"/>
</dbReference>
<dbReference type="Pfam" id="PF01255">
    <property type="entry name" value="Prenyltransf"/>
    <property type="match status" value="1"/>
</dbReference>
<reference evidence="7" key="1">
    <citation type="journal article" date="2020" name="bioRxiv">
        <title>Hybrid origin of Populus tomentosa Carr. identified through genome sequencing and phylogenomic analysis.</title>
        <authorList>
            <person name="An X."/>
            <person name="Gao K."/>
            <person name="Chen Z."/>
            <person name="Li J."/>
            <person name="Yang X."/>
            <person name="Yang X."/>
            <person name="Zhou J."/>
            <person name="Guo T."/>
            <person name="Zhao T."/>
            <person name="Huang S."/>
            <person name="Miao D."/>
            <person name="Khan W.U."/>
            <person name="Rao P."/>
            <person name="Ye M."/>
            <person name="Lei B."/>
            <person name="Liao W."/>
            <person name="Wang J."/>
            <person name="Ji L."/>
            <person name="Li Y."/>
            <person name="Guo B."/>
            <person name="Mustafa N.S."/>
            <person name="Li S."/>
            <person name="Yun Q."/>
            <person name="Keller S.R."/>
            <person name="Mao J."/>
            <person name="Zhang R."/>
            <person name="Strauss S.H."/>
        </authorList>
    </citation>
    <scope>NUCLEOTIDE SEQUENCE</scope>
    <source>
        <strain evidence="7">GM15</strain>
        <tissue evidence="7">Leaf</tissue>
    </source>
</reference>
<dbReference type="Proteomes" id="UP000886885">
    <property type="component" value="Chromosome 9A"/>
</dbReference>
<dbReference type="GO" id="GO:0045547">
    <property type="term" value="F:ditrans,polycis-polyprenyl diphosphate synthase [(2E,6E)-farnesyl diphosphate specific] activity"/>
    <property type="evidence" value="ECO:0007669"/>
    <property type="project" value="TreeGrafter"/>
</dbReference>
<evidence type="ECO:0000256" key="4">
    <source>
        <dbReference type="ARBA" id="ARBA00005432"/>
    </source>
</evidence>
<dbReference type="NCBIfam" id="TIGR00055">
    <property type="entry name" value="uppS"/>
    <property type="match status" value="1"/>
</dbReference>
<evidence type="ECO:0000256" key="2">
    <source>
        <dbReference type="ARBA" id="ARBA00002674"/>
    </source>
</evidence>
<comment type="similarity">
    <text evidence="4 6">Belongs to the UPP synthase family.</text>
</comment>
<comment type="cofactor">
    <cofactor evidence="1">
        <name>Mg(2+)</name>
        <dbReference type="ChEBI" id="CHEBI:18420"/>
    </cofactor>
</comment>
<dbReference type="EC" id="2.5.1.-" evidence="6"/>
<comment type="caution">
    <text evidence="7">The sequence shown here is derived from an EMBL/GenBank/DDBJ whole genome shotgun (WGS) entry which is preliminary data.</text>
</comment>
<evidence type="ECO:0000313" key="8">
    <source>
        <dbReference type="Proteomes" id="UP000886885"/>
    </source>
</evidence>
<keyword evidence="8" id="KW-1185">Reference proteome</keyword>
<evidence type="ECO:0000256" key="1">
    <source>
        <dbReference type="ARBA" id="ARBA00001946"/>
    </source>
</evidence>
<dbReference type="EMBL" id="JAAWWB010000017">
    <property type="protein sequence ID" value="KAG6762269.1"/>
    <property type="molecule type" value="Genomic_DNA"/>
</dbReference>
<dbReference type="InterPro" id="IPR001441">
    <property type="entry name" value="UPP_synth-like"/>
</dbReference>
<dbReference type="GO" id="GO:0009409">
    <property type="term" value="P:response to cold"/>
    <property type="evidence" value="ECO:0007669"/>
    <property type="project" value="TreeGrafter"/>
</dbReference>
<protein>
    <recommendedName>
        <fullName evidence="6">Alkyl transferase</fullName>
        <ecNumber evidence="6">2.5.1.-</ecNumber>
    </recommendedName>
</protein>
<evidence type="ECO:0000256" key="5">
    <source>
        <dbReference type="ARBA" id="ARBA00022679"/>
    </source>
</evidence>
<dbReference type="AlphaFoldDB" id="A0A8X7Z354"/>
<sequence length="332" mass="38010">MQSLNLPIPIYGNYLGPRKADKHSLFRNTRDQTHRFPTLLLAAKHDLDLKEEEDKGVAAVPLPEGLLREAMPRHVAVIMDGNARWARQRGFIALSAGHEAGARSLRELVDLCCGWGVRVLTVFAFSYDNWIRPKVEVDFLMSLFERMLKSELDNFIRSFLVVNSSLDLNVYKFEHQNVREVIKWQGARVSTIGDSSRLPESLKKLISDVEEKTKDNSRLHLIVAVSYSGKYDVTQACKSIAQKVKDGTVQLEDIDESLLEQELETNCAEYPCPDLLIRTSGEHRISNFLLWQLAYTELFFAEALWPDFGKAEFVEALTSYQQRQRRYGGRRS</sequence>
<dbReference type="PANTHER" id="PTHR10291:SF0">
    <property type="entry name" value="DEHYDRODOLICHYL DIPHOSPHATE SYNTHASE 2"/>
    <property type="match status" value="1"/>
</dbReference>
<comment type="function">
    <text evidence="2">Catalyzes cis-prenyl chain elongation to produce the polyprenyl backbone of dolichol, a glycosyl carrier-lipid required for the biosynthesis of several classes of glycoprotein.</text>
</comment>
<dbReference type="CDD" id="cd00475">
    <property type="entry name" value="Cis_IPPS"/>
    <property type="match status" value="1"/>
</dbReference>
<dbReference type="PANTHER" id="PTHR10291">
    <property type="entry name" value="DEHYDRODOLICHYL DIPHOSPHATE SYNTHASE FAMILY MEMBER"/>
    <property type="match status" value="1"/>
</dbReference>